<feature type="region of interest" description="Disordered" evidence="1">
    <location>
        <begin position="92"/>
        <end position="120"/>
    </location>
</feature>
<reference evidence="3 4" key="1">
    <citation type="submission" date="2019-12" db="EMBL/GenBank/DDBJ databases">
        <title>Genomic-based taxomic classification of the family Erythrobacteraceae.</title>
        <authorList>
            <person name="Xu L."/>
        </authorList>
    </citation>
    <scope>NUCLEOTIDE SEQUENCE [LARGE SCALE GENOMIC DNA]</scope>
    <source>
        <strain evidence="3 4">MCCC 1A09965</strain>
    </source>
</reference>
<dbReference type="InterPro" id="IPR011033">
    <property type="entry name" value="PRC_barrel-like_sf"/>
</dbReference>
<keyword evidence="4" id="KW-1185">Reference proteome</keyword>
<dbReference type="Proteomes" id="UP000445582">
    <property type="component" value="Unassembled WGS sequence"/>
</dbReference>
<feature type="signal peptide" evidence="2">
    <location>
        <begin position="1"/>
        <end position="21"/>
    </location>
</feature>
<evidence type="ECO:0008006" key="5">
    <source>
        <dbReference type="Google" id="ProtNLM"/>
    </source>
</evidence>
<feature type="compositionally biased region" description="Polar residues" evidence="1">
    <location>
        <begin position="65"/>
        <end position="80"/>
    </location>
</feature>
<feature type="compositionally biased region" description="Low complexity" evidence="1">
    <location>
        <begin position="101"/>
        <end position="120"/>
    </location>
</feature>
<organism evidence="3 4">
    <name type="scientific">Qipengyuania oceanensis</name>
    <dbReference type="NCBI Taxonomy" id="1463597"/>
    <lineage>
        <taxon>Bacteria</taxon>
        <taxon>Pseudomonadati</taxon>
        <taxon>Pseudomonadota</taxon>
        <taxon>Alphaproteobacteria</taxon>
        <taxon>Sphingomonadales</taxon>
        <taxon>Erythrobacteraceae</taxon>
        <taxon>Qipengyuania</taxon>
    </lineage>
</organism>
<accession>A0A844YKQ5</accession>
<feature type="chain" id="PRO_5032950914" description="PRC-barrel domain-containing protein" evidence="2">
    <location>
        <begin position="22"/>
        <end position="279"/>
    </location>
</feature>
<evidence type="ECO:0000256" key="2">
    <source>
        <dbReference type="SAM" id="SignalP"/>
    </source>
</evidence>
<sequence>MKKLLFAASALTFFVAPAAQAQLLPGSPVGSIARGSTGPIGSITRLPRESVRSATRGEVRGDANTRGSQNVDRRSGSVSLDRTIDAGADATASQLLDTPLGSANGSTSGSGRASGSGSADAQLIGTEAVQGVAQDTVGRGREMAATVRNLVIPAVGATRDRATDPVGQASTLAGSAQGAGSAAGAASGMLGNGVLAVAGSGAAEGEGAFAVAPRIPVMSPSGDRLGEVRQIIADKRGRIQQVVVETRDRTVTLPAASLAGSGGALVMVESSAAGELPAE</sequence>
<gene>
    <name evidence="3" type="ORF">GRI48_13860</name>
</gene>
<dbReference type="SUPFAM" id="SSF50346">
    <property type="entry name" value="PRC-barrel domain"/>
    <property type="match status" value="1"/>
</dbReference>
<keyword evidence="2" id="KW-0732">Signal</keyword>
<evidence type="ECO:0000256" key="1">
    <source>
        <dbReference type="SAM" id="MobiDB-lite"/>
    </source>
</evidence>
<dbReference type="OrthoDB" id="7410596at2"/>
<evidence type="ECO:0000313" key="3">
    <source>
        <dbReference type="EMBL" id="MXO64085.1"/>
    </source>
</evidence>
<feature type="compositionally biased region" description="Basic and acidic residues" evidence="1">
    <location>
        <begin position="46"/>
        <end position="63"/>
    </location>
</feature>
<comment type="caution">
    <text evidence="3">The sequence shown here is derived from an EMBL/GenBank/DDBJ whole genome shotgun (WGS) entry which is preliminary data.</text>
</comment>
<feature type="region of interest" description="Disordered" evidence="1">
    <location>
        <begin position="35"/>
        <end position="80"/>
    </location>
</feature>
<name>A0A844YKQ5_9SPHN</name>
<dbReference type="RefSeq" id="WP_160677570.1">
    <property type="nucleotide sequence ID" value="NZ_WTYN01000006.1"/>
</dbReference>
<protein>
    <recommendedName>
        <fullName evidence="5">PRC-barrel domain-containing protein</fullName>
    </recommendedName>
</protein>
<evidence type="ECO:0000313" key="4">
    <source>
        <dbReference type="Proteomes" id="UP000445582"/>
    </source>
</evidence>
<dbReference type="AlphaFoldDB" id="A0A844YKQ5"/>
<dbReference type="EMBL" id="WTYN01000006">
    <property type="protein sequence ID" value="MXO64085.1"/>
    <property type="molecule type" value="Genomic_DNA"/>
</dbReference>
<proteinExistence type="predicted"/>